<evidence type="ECO:0000256" key="1">
    <source>
        <dbReference type="SAM" id="Phobius"/>
    </source>
</evidence>
<protein>
    <submittedName>
        <fullName evidence="3">PH (Pleckstrin Homology) domain-containing protein</fullName>
    </submittedName>
</protein>
<keyword evidence="4" id="KW-1185">Reference proteome</keyword>
<feature type="transmembrane region" description="Helical" evidence="1">
    <location>
        <begin position="111"/>
        <end position="135"/>
    </location>
</feature>
<accession>A0A315Z4Y1</accession>
<comment type="caution">
    <text evidence="3">The sequence shown here is derived from an EMBL/GenBank/DDBJ whole genome shotgun (WGS) entry which is preliminary data.</text>
</comment>
<gene>
    <name evidence="3" type="ORF">BC781_10810</name>
</gene>
<reference evidence="3 4" key="1">
    <citation type="submission" date="2018-03" db="EMBL/GenBank/DDBJ databases">
        <title>Genomic Encyclopedia of Archaeal and Bacterial Type Strains, Phase II (KMG-II): from individual species to whole genera.</title>
        <authorList>
            <person name="Goeker M."/>
        </authorList>
    </citation>
    <scope>NUCLEOTIDE SEQUENCE [LARGE SCALE GENOMIC DNA]</scope>
    <source>
        <strain evidence="3 4">DSM 28229</strain>
    </source>
</reference>
<keyword evidence="1" id="KW-0472">Membrane</keyword>
<proteinExistence type="predicted"/>
<dbReference type="AlphaFoldDB" id="A0A315Z4Y1"/>
<keyword evidence="1" id="KW-1133">Transmembrane helix</keyword>
<feature type="domain" description="YdbS-like PH" evidence="2">
    <location>
        <begin position="137"/>
        <end position="214"/>
    </location>
</feature>
<dbReference type="Proteomes" id="UP000245535">
    <property type="component" value="Unassembled WGS sequence"/>
</dbReference>
<sequence length="223" mass="25963">MNYCSNCSHKIEYGSANFCSNCGAELIARNKKNIEQDLSFKENSNNIFLILHPQYNFLHQLTTNIFHLESLFFTLIISIVWGTVLYMKLGGISVDEYFSINIFFSRIEGVYIFYSLLAIPVFIIRPLIILLYNYLIYSNTTYRIKENEIEYCESFITENYSSIEYNKVIEVHLRKGIIQKLFKLGTIFLETPGSGDGRNGILIKDICNYEEAYKLINSLVRKK</sequence>
<evidence type="ECO:0000313" key="4">
    <source>
        <dbReference type="Proteomes" id="UP000245535"/>
    </source>
</evidence>
<name>A0A315Z4Y1_SEDFL</name>
<dbReference type="InterPro" id="IPR005182">
    <property type="entry name" value="YdbS-like_PH"/>
</dbReference>
<dbReference type="EMBL" id="QGDO01000008">
    <property type="protein sequence ID" value="PWJ37875.1"/>
    <property type="molecule type" value="Genomic_DNA"/>
</dbReference>
<evidence type="ECO:0000259" key="2">
    <source>
        <dbReference type="Pfam" id="PF03703"/>
    </source>
</evidence>
<feature type="transmembrane region" description="Helical" evidence="1">
    <location>
        <begin position="71"/>
        <end position="91"/>
    </location>
</feature>
<keyword evidence="1" id="KW-0812">Transmembrane</keyword>
<organism evidence="3 4">
    <name type="scientific">Sediminitomix flava</name>
    <dbReference type="NCBI Taxonomy" id="379075"/>
    <lineage>
        <taxon>Bacteria</taxon>
        <taxon>Pseudomonadati</taxon>
        <taxon>Bacteroidota</taxon>
        <taxon>Cytophagia</taxon>
        <taxon>Cytophagales</taxon>
        <taxon>Flammeovirgaceae</taxon>
        <taxon>Sediminitomix</taxon>
    </lineage>
</organism>
<dbReference type="Pfam" id="PF03703">
    <property type="entry name" value="bPH_2"/>
    <property type="match status" value="1"/>
</dbReference>
<evidence type="ECO:0000313" key="3">
    <source>
        <dbReference type="EMBL" id="PWJ37875.1"/>
    </source>
</evidence>